<feature type="domain" description="Large ribosomal subunit protein uL2 C-terminal" evidence="7">
    <location>
        <begin position="400"/>
        <end position="531"/>
    </location>
</feature>
<dbReference type="GO" id="GO:0005762">
    <property type="term" value="C:mitochondrial large ribosomal subunit"/>
    <property type="evidence" value="ECO:0007669"/>
    <property type="project" value="TreeGrafter"/>
</dbReference>
<dbReference type="InterPro" id="IPR014722">
    <property type="entry name" value="Rib_uL2_dom2"/>
</dbReference>
<dbReference type="GO" id="GO:0032543">
    <property type="term" value="P:mitochondrial translation"/>
    <property type="evidence" value="ECO:0007669"/>
    <property type="project" value="TreeGrafter"/>
</dbReference>
<dbReference type="InterPro" id="IPR002171">
    <property type="entry name" value="Ribosomal_uL2"/>
</dbReference>
<organism evidence="9">
    <name type="scientific">Equisetum hyemale</name>
    <name type="common">Dutch rush</name>
    <name type="synonym">Scouring-rush horsetail</name>
    <dbReference type="NCBI Taxonomy" id="3262"/>
    <lineage>
        <taxon>Eukaryota</taxon>
        <taxon>Viridiplantae</taxon>
        <taxon>Streptophyta</taxon>
        <taxon>Embryophyta</taxon>
        <taxon>Tracheophyta</taxon>
        <taxon>Polypodiopsida</taxon>
        <taxon>Equisetidae</taxon>
        <taxon>Equisetales</taxon>
        <taxon>Equisetaceae</taxon>
        <taxon>Equisetum</taxon>
    </lineage>
</organism>
<dbReference type="Pfam" id="PF03947">
    <property type="entry name" value="Ribosomal_L2_C"/>
    <property type="match status" value="1"/>
</dbReference>
<sequence>GGGSKRLQRRIDLKRNTSSLGIVERIEYDPNRSSRIALVRWGVLRPPEEREEAPSLFLASAPPRPVPHFSTSLASPGPLAQLRAGQRAKYPFMVRIKGTLGVSREGAVRPFQLPSPPAKDKRGLSRVSGVRKRFPFGGAFSDLLRSPLRIFGADGDPAPQPPEKEENSTTHDAQQLGPFPTPAPHQGVGPREIASDIGEPERLLSGHCAHNASPGSHRGKRRAGPNIFGKAWRFPELRGKNAFSRSEGRGWRTHSVLWAQKIERFALESFWQRKGRIFEPLHSFEGPEADQRPLDEVCKVDRTPFNYILASHRLKAGELVMNFLWSNLLTSFNYHQPAQNSDHTDDLWFRDHRTANEGEEWWLGEKLPWSLTGGSGLRPVGYYAYAYNDMKNLLDHSALQKIGNCIPLAHIARGTWVHHIEWNPGQGAKLTRAAGTGAKVIIEKLENAPRSIVRLPSGVHKLLDSRCRATIGIVSNQHHGTLQLNKAGRSRWLGRRPIVRGVAMNPVDHPHGGGEGRTSGGRPSVSPWGKPTKSGFRT</sequence>
<dbReference type="Gene3D" id="2.30.30.30">
    <property type="match status" value="1"/>
</dbReference>
<dbReference type="Pfam" id="PF00181">
    <property type="entry name" value="Ribosomal_L2_N"/>
    <property type="match status" value="1"/>
</dbReference>
<evidence type="ECO:0000256" key="1">
    <source>
        <dbReference type="ARBA" id="ARBA00004173"/>
    </source>
</evidence>
<dbReference type="SUPFAM" id="SSF50249">
    <property type="entry name" value="Nucleic acid-binding proteins"/>
    <property type="match status" value="1"/>
</dbReference>
<evidence type="ECO:0000313" key="9">
    <source>
        <dbReference type="EMBL" id="ANN45600.1"/>
    </source>
</evidence>
<dbReference type="InterPro" id="IPR014726">
    <property type="entry name" value="Ribosomal_uL2_dom3"/>
</dbReference>
<dbReference type="InterPro" id="IPR022669">
    <property type="entry name" value="Ribosomal_uL2_C"/>
</dbReference>
<dbReference type="SMART" id="SM01383">
    <property type="entry name" value="Ribosomal_L2"/>
    <property type="match status" value="1"/>
</dbReference>
<dbReference type="SMART" id="SM01382">
    <property type="entry name" value="Ribosomal_L2_C"/>
    <property type="match status" value="1"/>
</dbReference>
<dbReference type="GO" id="GO:0003723">
    <property type="term" value="F:RNA binding"/>
    <property type="evidence" value="ECO:0007669"/>
    <property type="project" value="TreeGrafter"/>
</dbReference>
<keyword evidence="3 9" id="KW-0689">Ribosomal protein</keyword>
<dbReference type="PANTHER" id="PTHR13691:SF72">
    <property type="entry name" value="EXPRESSED PROTEIN"/>
    <property type="match status" value="1"/>
</dbReference>
<comment type="subcellular location">
    <subcellularLocation>
        <location evidence="1">Mitochondrion</location>
    </subcellularLocation>
</comment>
<dbReference type="PANTHER" id="PTHR13691">
    <property type="entry name" value="RIBOSOMAL PROTEIN L2"/>
    <property type="match status" value="1"/>
</dbReference>
<dbReference type="InterPro" id="IPR022671">
    <property type="entry name" value="Ribosomal_uL2_CS"/>
</dbReference>
<evidence type="ECO:0000256" key="4">
    <source>
        <dbReference type="ARBA" id="ARBA00023128"/>
    </source>
</evidence>
<protein>
    <submittedName>
        <fullName evidence="9">Ribosomal protein l2</fullName>
    </submittedName>
</protein>
<feature type="region of interest" description="Disordered" evidence="6">
    <location>
        <begin position="503"/>
        <end position="538"/>
    </location>
</feature>
<dbReference type="EMBL" id="KU352847">
    <property type="protein sequence ID" value="ANN45600.1"/>
    <property type="molecule type" value="mRNA"/>
</dbReference>
<accession>A0A193DTE4</accession>
<evidence type="ECO:0000256" key="6">
    <source>
        <dbReference type="SAM" id="MobiDB-lite"/>
    </source>
</evidence>
<comment type="similarity">
    <text evidence="2">Belongs to the universal ribosomal protein uL2 family.</text>
</comment>
<geneLocation type="mitochondrion" evidence="9"/>
<dbReference type="GO" id="GO:0003735">
    <property type="term" value="F:structural constituent of ribosome"/>
    <property type="evidence" value="ECO:0007669"/>
    <property type="project" value="InterPro"/>
</dbReference>
<proteinExistence type="evidence at transcript level"/>
<dbReference type="PROSITE" id="PS00467">
    <property type="entry name" value="RIBOSOMAL_L2"/>
    <property type="match status" value="1"/>
</dbReference>
<evidence type="ECO:0000259" key="7">
    <source>
        <dbReference type="SMART" id="SM01382"/>
    </source>
</evidence>
<evidence type="ECO:0000256" key="2">
    <source>
        <dbReference type="ARBA" id="ARBA00005636"/>
    </source>
</evidence>
<dbReference type="InterPro" id="IPR022666">
    <property type="entry name" value="Ribosomal_uL2_RNA-bd_dom"/>
</dbReference>
<name>A0A193DTE4_EQUHY</name>
<dbReference type="Gene3D" id="2.40.50.140">
    <property type="entry name" value="Nucleic acid-binding proteins"/>
    <property type="match status" value="1"/>
</dbReference>
<keyword evidence="4 9" id="KW-0496">Mitochondrion</keyword>
<feature type="non-terminal residue" evidence="9">
    <location>
        <position position="1"/>
    </location>
</feature>
<dbReference type="SUPFAM" id="SSF50104">
    <property type="entry name" value="Translation proteins SH3-like domain"/>
    <property type="match status" value="1"/>
</dbReference>
<evidence type="ECO:0000256" key="3">
    <source>
        <dbReference type="ARBA" id="ARBA00022980"/>
    </source>
</evidence>
<feature type="domain" description="Large ribosomal subunit protein uL2 RNA-binding" evidence="8">
    <location>
        <begin position="1"/>
        <end position="60"/>
    </location>
</feature>
<dbReference type="AlphaFoldDB" id="A0A193DTE4"/>
<feature type="non-terminal residue" evidence="9">
    <location>
        <position position="538"/>
    </location>
</feature>
<evidence type="ECO:0000259" key="8">
    <source>
        <dbReference type="SMART" id="SM01383"/>
    </source>
</evidence>
<feature type="region of interest" description="Disordered" evidence="6">
    <location>
        <begin position="151"/>
        <end position="190"/>
    </location>
</feature>
<dbReference type="InterPro" id="IPR008991">
    <property type="entry name" value="Translation_prot_SH3-like_sf"/>
</dbReference>
<gene>
    <name evidence="9" type="primary">rpl2</name>
</gene>
<reference evidence="9" key="1">
    <citation type="journal article" date="2016" name="BMC Evol. Biol.">
        <title>Reverse U-to-C editing exceeds C-to-U RNA editing in some ferns - a monilophyte-wide comparison of chloroplast and mitochondrial RNA editing suggests independent evolution of the two processes in both organelles.</title>
        <authorList>
            <person name="Knie N."/>
            <person name="Grewe F."/>
            <person name="Fischer S."/>
            <person name="Knoop V."/>
        </authorList>
    </citation>
    <scope>NUCLEOTIDE SEQUENCE</scope>
</reference>
<dbReference type="Gene3D" id="4.10.950.10">
    <property type="entry name" value="Ribosomal protein L2, domain 3"/>
    <property type="match status" value="1"/>
</dbReference>
<evidence type="ECO:0000256" key="5">
    <source>
        <dbReference type="ARBA" id="ARBA00023274"/>
    </source>
</evidence>
<keyword evidence="5" id="KW-0687">Ribonucleoprotein</keyword>
<dbReference type="InterPro" id="IPR012340">
    <property type="entry name" value="NA-bd_OB-fold"/>
</dbReference>
<dbReference type="FunFam" id="4.10.950.10:FF:000001">
    <property type="entry name" value="50S ribosomal protein L2"/>
    <property type="match status" value="1"/>
</dbReference>